<proteinExistence type="predicted"/>
<reference evidence="3" key="1">
    <citation type="journal article" date="2019" name="Int. J. Syst. Evol. Microbiol.">
        <title>The Global Catalogue of Microorganisms (GCM) 10K type strain sequencing project: providing services to taxonomists for standard genome sequencing and annotation.</title>
        <authorList>
            <consortium name="The Broad Institute Genomics Platform"/>
            <consortium name="The Broad Institute Genome Sequencing Center for Infectious Disease"/>
            <person name="Wu L."/>
            <person name="Ma J."/>
        </authorList>
    </citation>
    <scope>NUCLEOTIDE SEQUENCE [LARGE SCALE GENOMIC DNA]</scope>
    <source>
        <strain evidence="3">CCUG 55250</strain>
    </source>
</reference>
<evidence type="ECO:0000313" key="2">
    <source>
        <dbReference type="EMBL" id="MFC5408595.1"/>
    </source>
</evidence>
<dbReference type="InterPro" id="IPR013783">
    <property type="entry name" value="Ig-like_fold"/>
</dbReference>
<dbReference type="PROSITE" id="PS50853">
    <property type="entry name" value="FN3"/>
    <property type="match status" value="1"/>
</dbReference>
<dbReference type="EMBL" id="JBHSMA010000001">
    <property type="protein sequence ID" value="MFC5408595.1"/>
    <property type="molecule type" value="Genomic_DNA"/>
</dbReference>
<dbReference type="Gene3D" id="2.60.40.10">
    <property type="entry name" value="Immunoglobulins"/>
    <property type="match status" value="4"/>
</dbReference>
<evidence type="ECO:0000259" key="1">
    <source>
        <dbReference type="PROSITE" id="PS50853"/>
    </source>
</evidence>
<dbReference type="SUPFAM" id="SSF49265">
    <property type="entry name" value="Fibronectin type III"/>
    <property type="match status" value="1"/>
</dbReference>
<dbReference type="SMART" id="SM00060">
    <property type="entry name" value="FN3"/>
    <property type="match status" value="3"/>
</dbReference>
<protein>
    <submittedName>
        <fullName evidence="2">Fibronectin type III domain-containing protein</fullName>
    </submittedName>
</protein>
<keyword evidence="3" id="KW-1185">Reference proteome</keyword>
<evidence type="ECO:0000313" key="3">
    <source>
        <dbReference type="Proteomes" id="UP001596106"/>
    </source>
</evidence>
<sequence length="688" mass="77206">MPSPKGNYLFVQPVAPETSDFIQQLNTAYYQIKRLALVKKTSLRYLEQLENGKPPEDLKLAEVGQLRRPKTMADVRKVVPEEFIGYLKKATEQSTDEQFLSFLNTHSNPADYGVLGSEVALQLVLGNVYLDTDVKPGMMYLYQVIRVDKSNKKTFWAQGITVAGAENETLGQLNTQLSGVAGDDSLVTVKWHIPINPLNSTPKFPILYQVDPQDQASRRNVSFYPTEPRTIRASVWLFNDNSWKKESTLIPTMNDAGDTLTFYWSKPCVPEEVVRVFLLPQDLVENPGTPSDTATAVAIGNNKIKLIYGAKAQDTTDAIRVSWAQLPAKPYYTGIEIARDNGADSTFSVIAQLTPSDSSFYDYYIRPGVSYTYRVRPLFIPLQGLVQSIAAEAIGTGTKFSRPLPVSDLQVQHEGRNIRLNWTGTDSPSVFSYYVYRGTSKDNLSRVSGTLRKTTTFLDSSDVLSGRSEYFYSILTMNLTQDTSELAPPVAIRPLRSIETTYPKTVEAALINKEVWLSWNDVRTEDNILTGFIIQRKSEPNGMFRPLSQTVLDQPSFTDTTLREGQTVWYRVAAVTAFGDTTAFSNDAELSLPRPDPDPVFTFYVRNISQGIEVSWPRINDGKREKYGIYRREATSDTFTKIGEASSQETQFLDPQVESGTKYVYSVTSIEAANRESKRVKSLAIVRE</sequence>
<dbReference type="InterPro" id="IPR003961">
    <property type="entry name" value="FN3_dom"/>
</dbReference>
<dbReference type="InterPro" id="IPR036116">
    <property type="entry name" value="FN3_sf"/>
</dbReference>
<accession>A0ABW0I4Z4</accession>
<name>A0ABW0I4Z4_9BACT</name>
<gene>
    <name evidence="2" type="ORF">ACFPMF_04710</name>
</gene>
<comment type="caution">
    <text evidence="2">The sequence shown here is derived from an EMBL/GenBank/DDBJ whole genome shotgun (WGS) entry which is preliminary data.</text>
</comment>
<dbReference type="CDD" id="cd00063">
    <property type="entry name" value="FN3"/>
    <property type="match status" value="2"/>
</dbReference>
<organism evidence="2 3">
    <name type="scientific">Larkinella bovis</name>
    <dbReference type="NCBI Taxonomy" id="683041"/>
    <lineage>
        <taxon>Bacteria</taxon>
        <taxon>Pseudomonadati</taxon>
        <taxon>Bacteroidota</taxon>
        <taxon>Cytophagia</taxon>
        <taxon>Cytophagales</taxon>
        <taxon>Spirosomataceae</taxon>
        <taxon>Larkinella</taxon>
    </lineage>
</organism>
<feature type="domain" description="Fibronectin type-III" evidence="1">
    <location>
        <begin position="499"/>
        <end position="595"/>
    </location>
</feature>
<dbReference type="Proteomes" id="UP001596106">
    <property type="component" value="Unassembled WGS sequence"/>
</dbReference>